<proteinExistence type="predicted"/>
<name>A0ABU6NXQ8_9BACI</name>
<organism evidence="2 3">
    <name type="scientific">Metabacillus fastidiosus</name>
    <dbReference type="NCBI Taxonomy" id="1458"/>
    <lineage>
        <taxon>Bacteria</taxon>
        <taxon>Bacillati</taxon>
        <taxon>Bacillota</taxon>
        <taxon>Bacilli</taxon>
        <taxon>Bacillales</taxon>
        <taxon>Bacillaceae</taxon>
        <taxon>Metabacillus</taxon>
    </lineage>
</organism>
<evidence type="ECO:0000313" key="3">
    <source>
        <dbReference type="Proteomes" id="UP001342826"/>
    </source>
</evidence>
<sequence length="256" mass="29379">MLKEVRLLYFGVILLTKKVEIYGHRGFSGCYPENTLISFREAEAVGVDGIELDVQMTRDGEIVVIHDETLERTTNGIGFVKDMTYRELRLLDAGSWFDPKFSGEKIPALSEVLQWIKNLKRKLFVNIELKTYKIEYPNIEEKVLAIIDEQGLKDQVIISSFNLKSLEKVRQLDNNINTALLFIGVPTIVLEEARRLKVNGIHCEAVFAVSEEGRTAREYGYPIRVYTINDRGYFKTLKDAEVCTIMTDFPNEFIVN</sequence>
<comment type="caution">
    <text evidence="2">The sequence shown here is derived from an EMBL/GenBank/DDBJ whole genome shotgun (WGS) entry which is preliminary data.</text>
</comment>
<dbReference type="PROSITE" id="PS51704">
    <property type="entry name" value="GP_PDE"/>
    <property type="match status" value="1"/>
</dbReference>
<evidence type="ECO:0000259" key="1">
    <source>
        <dbReference type="PROSITE" id="PS51704"/>
    </source>
</evidence>
<protein>
    <submittedName>
        <fullName evidence="2">Glycerophosphodiester phosphodiesterase</fullName>
    </submittedName>
</protein>
<reference evidence="2 3" key="1">
    <citation type="submission" date="2023-03" db="EMBL/GenBank/DDBJ databases">
        <title>Bacillus Genome Sequencing.</title>
        <authorList>
            <person name="Dunlap C."/>
        </authorList>
    </citation>
    <scope>NUCLEOTIDE SEQUENCE [LARGE SCALE GENOMIC DNA]</scope>
    <source>
        <strain evidence="2 3">NRS-1717</strain>
    </source>
</reference>
<dbReference type="PANTHER" id="PTHR46211">
    <property type="entry name" value="GLYCEROPHOSPHORYL DIESTER PHOSPHODIESTERASE"/>
    <property type="match status" value="1"/>
</dbReference>
<dbReference type="SUPFAM" id="SSF51695">
    <property type="entry name" value="PLC-like phosphodiesterases"/>
    <property type="match status" value="1"/>
</dbReference>
<keyword evidence="3" id="KW-1185">Reference proteome</keyword>
<evidence type="ECO:0000313" key="2">
    <source>
        <dbReference type="EMBL" id="MED4401914.1"/>
    </source>
</evidence>
<dbReference type="EMBL" id="JARTFS010000008">
    <property type="protein sequence ID" value="MED4401914.1"/>
    <property type="molecule type" value="Genomic_DNA"/>
</dbReference>
<feature type="domain" description="GP-PDE" evidence="1">
    <location>
        <begin position="19"/>
        <end position="256"/>
    </location>
</feature>
<dbReference type="Proteomes" id="UP001342826">
    <property type="component" value="Unassembled WGS sequence"/>
</dbReference>
<dbReference type="InterPro" id="IPR030395">
    <property type="entry name" value="GP_PDE_dom"/>
</dbReference>
<dbReference type="InterPro" id="IPR017946">
    <property type="entry name" value="PLC-like_Pdiesterase_TIM-brl"/>
</dbReference>
<dbReference type="Gene3D" id="3.20.20.190">
    <property type="entry name" value="Phosphatidylinositol (PI) phosphodiesterase"/>
    <property type="match status" value="1"/>
</dbReference>
<accession>A0ABU6NXQ8</accession>
<dbReference type="PANTHER" id="PTHR46211:SF1">
    <property type="entry name" value="GLYCEROPHOSPHODIESTER PHOSPHODIESTERASE, CYTOPLASMIC"/>
    <property type="match status" value="1"/>
</dbReference>
<gene>
    <name evidence="2" type="ORF">P9271_11360</name>
</gene>
<dbReference type="Pfam" id="PF03009">
    <property type="entry name" value="GDPD"/>
    <property type="match status" value="1"/>
</dbReference>
<dbReference type="RefSeq" id="WP_328015243.1">
    <property type="nucleotide sequence ID" value="NZ_JARTFS010000008.1"/>
</dbReference>
<dbReference type="CDD" id="cd08563">
    <property type="entry name" value="GDPD_TtGDE_like"/>
    <property type="match status" value="1"/>
</dbReference>